<accession>A0A543HSV5</accession>
<keyword evidence="1" id="KW-1133">Transmembrane helix</keyword>
<comment type="caution">
    <text evidence="2">The sequence shown here is derived from an EMBL/GenBank/DDBJ whole genome shotgun (WGS) entry which is preliminary data.</text>
</comment>
<sequence length="303" mass="34148">MDQQPQDRTIWQKCWSWLYTGHTGSGGYFTYLSMKREHIWGAPVRVWRMLMRRRTSHPVPLLYVVVGGIGLLIGIAGQKTLKMRWWSAPLILLVTAWTYFFSSIWWRSVQHPTSLRTDLLAAIAPKRGARRRLRESCERFLASPLPIFGIDGEEAPELSGMSMEGEKVTHFSILYPDRGMVAILGPDTESAEVEEHLRGELISLRVNELADQAPHANDPGDCCERVISETVNLDWSDTVLTIGSDQVPGFSTSFSGHVVAFAQAKSCWVAIIARPEESLPQLRELSEAERETLASRIGIDEQQ</sequence>
<proteinExistence type="predicted"/>
<dbReference type="AlphaFoldDB" id="A0A543HSV5"/>
<dbReference type="EMBL" id="VFPN01000003">
    <property type="protein sequence ID" value="TQM61413.1"/>
    <property type="molecule type" value="Genomic_DNA"/>
</dbReference>
<name>A0A543HSV5_9MICO</name>
<dbReference type="Proteomes" id="UP000318331">
    <property type="component" value="Unassembled WGS sequence"/>
</dbReference>
<keyword evidence="1" id="KW-0472">Membrane</keyword>
<keyword evidence="1" id="KW-0812">Transmembrane</keyword>
<gene>
    <name evidence="2" type="ORF">FB466_2367</name>
</gene>
<dbReference type="OrthoDB" id="9945146at2"/>
<evidence type="ECO:0000313" key="3">
    <source>
        <dbReference type="Proteomes" id="UP000318331"/>
    </source>
</evidence>
<protein>
    <submittedName>
        <fullName evidence="2">Uncharacterized protein</fullName>
    </submittedName>
</protein>
<feature type="transmembrane region" description="Helical" evidence="1">
    <location>
        <begin position="58"/>
        <end position="77"/>
    </location>
</feature>
<evidence type="ECO:0000313" key="2">
    <source>
        <dbReference type="EMBL" id="TQM61413.1"/>
    </source>
</evidence>
<keyword evidence="3" id="KW-1185">Reference proteome</keyword>
<evidence type="ECO:0000256" key="1">
    <source>
        <dbReference type="SAM" id="Phobius"/>
    </source>
</evidence>
<organism evidence="2 3">
    <name type="scientific">Klugiella xanthotipulae</name>
    <dbReference type="NCBI Taxonomy" id="244735"/>
    <lineage>
        <taxon>Bacteria</taxon>
        <taxon>Bacillati</taxon>
        <taxon>Actinomycetota</taxon>
        <taxon>Actinomycetes</taxon>
        <taxon>Micrococcales</taxon>
        <taxon>Microbacteriaceae</taxon>
        <taxon>Klugiella</taxon>
    </lineage>
</organism>
<feature type="transmembrane region" description="Helical" evidence="1">
    <location>
        <begin position="83"/>
        <end position="106"/>
    </location>
</feature>
<reference evidence="2 3" key="1">
    <citation type="submission" date="2019-06" db="EMBL/GenBank/DDBJ databases">
        <title>Sequencing the genomes of 1000 actinobacteria strains.</title>
        <authorList>
            <person name="Klenk H.-P."/>
        </authorList>
    </citation>
    <scope>NUCLEOTIDE SEQUENCE [LARGE SCALE GENOMIC DNA]</scope>
    <source>
        <strain evidence="2 3">DSM 18031</strain>
    </source>
</reference>